<dbReference type="Pfam" id="PF00440">
    <property type="entry name" value="TetR_N"/>
    <property type="match status" value="1"/>
</dbReference>
<evidence type="ECO:0000313" key="7">
    <source>
        <dbReference type="Proteomes" id="UP001283109"/>
    </source>
</evidence>
<feature type="domain" description="HTH tetR-type" evidence="5">
    <location>
        <begin position="3"/>
        <end position="63"/>
    </location>
</feature>
<evidence type="ECO:0000259" key="5">
    <source>
        <dbReference type="PROSITE" id="PS50977"/>
    </source>
</evidence>
<organism evidence="6 7">
    <name type="scientific">Microbacterium arthrosphaerae</name>
    <dbReference type="NCBI Taxonomy" id="792652"/>
    <lineage>
        <taxon>Bacteria</taxon>
        <taxon>Bacillati</taxon>
        <taxon>Actinomycetota</taxon>
        <taxon>Actinomycetes</taxon>
        <taxon>Micrococcales</taxon>
        <taxon>Microbacteriaceae</taxon>
        <taxon>Microbacterium</taxon>
    </lineage>
</organism>
<keyword evidence="3" id="KW-0804">Transcription</keyword>
<dbReference type="InterPro" id="IPR025996">
    <property type="entry name" value="MT1864/Rv1816-like_C"/>
</dbReference>
<sequence>MTSARREELLDLAAELLEREGLDEFGIGSLARAARIKPPSLYKHFTGLAEIHNALISRGFADFAVVMTDAAAAASDSPRSRVAAFAGAYRRTALARPQMYRLMTARPLDRAGIARGSELAAMAPLLDLFREDGDHHDVARSAWAWAHGLVSLEIAQRFPPGADLDAAWDVLVDAMASRVAA</sequence>
<evidence type="ECO:0000256" key="1">
    <source>
        <dbReference type="ARBA" id="ARBA00023015"/>
    </source>
</evidence>
<evidence type="ECO:0000313" key="6">
    <source>
        <dbReference type="EMBL" id="MDW4574232.1"/>
    </source>
</evidence>
<dbReference type="InterPro" id="IPR036271">
    <property type="entry name" value="Tet_transcr_reg_TetR-rel_C_sf"/>
</dbReference>
<dbReference type="SUPFAM" id="SSF48498">
    <property type="entry name" value="Tetracyclin repressor-like, C-terminal domain"/>
    <property type="match status" value="1"/>
</dbReference>
<dbReference type="Gene3D" id="1.10.10.60">
    <property type="entry name" value="Homeodomain-like"/>
    <property type="match status" value="1"/>
</dbReference>
<dbReference type="SUPFAM" id="SSF46689">
    <property type="entry name" value="Homeodomain-like"/>
    <property type="match status" value="1"/>
</dbReference>
<dbReference type="InterPro" id="IPR001647">
    <property type="entry name" value="HTH_TetR"/>
</dbReference>
<keyword evidence="1" id="KW-0805">Transcription regulation</keyword>
<keyword evidence="2 4" id="KW-0238">DNA-binding</keyword>
<accession>A0ABU4H4G8</accession>
<name>A0ABU4H4G8_9MICO</name>
<protein>
    <submittedName>
        <fullName evidence="6">TetR-like C-terminal domain-containing protein</fullName>
    </submittedName>
</protein>
<comment type="caution">
    <text evidence="6">The sequence shown here is derived from an EMBL/GenBank/DDBJ whole genome shotgun (WGS) entry which is preliminary data.</text>
</comment>
<gene>
    <name evidence="6" type="ORF">R8Z58_15735</name>
</gene>
<evidence type="ECO:0000256" key="2">
    <source>
        <dbReference type="ARBA" id="ARBA00023125"/>
    </source>
</evidence>
<dbReference type="InterPro" id="IPR009057">
    <property type="entry name" value="Homeodomain-like_sf"/>
</dbReference>
<evidence type="ECO:0000256" key="4">
    <source>
        <dbReference type="PROSITE-ProRule" id="PRU00335"/>
    </source>
</evidence>
<dbReference type="EMBL" id="JAWQEV010000005">
    <property type="protein sequence ID" value="MDW4574232.1"/>
    <property type="molecule type" value="Genomic_DNA"/>
</dbReference>
<evidence type="ECO:0000256" key="3">
    <source>
        <dbReference type="ARBA" id="ARBA00023163"/>
    </source>
</evidence>
<dbReference type="RefSeq" id="WP_318354724.1">
    <property type="nucleotide sequence ID" value="NZ_JAWQEV010000005.1"/>
</dbReference>
<feature type="DNA-binding region" description="H-T-H motif" evidence="4">
    <location>
        <begin position="26"/>
        <end position="45"/>
    </location>
</feature>
<keyword evidence="7" id="KW-1185">Reference proteome</keyword>
<dbReference type="Proteomes" id="UP001283109">
    <property type="component" value="Unassembled WGS sequence"/>
</dbReference>
<dbReference type="Gene3D" id="1.10.357.10">
    <property type="entry name" value="Tetracycline Repressor, domain 2"/>
    <property type="match status" value="1"/>
</dbReference>
<reference evidence="6 7" key="1">
    <citation type="submission" date="2023-11" db="EMBL/GenBank/DDBJ databases">
        <title>Draft genome sequence of Microbacterium arthrosphaerae JCM 30492.</title>
        <authorList>
            <person name="Zhang G."/>
            <person name="Ding Y."/>
        </authorList>
    </citation>
    <scope>NUCLEOTIDE SEQUENCE [LARGE SCALE GENOMIC DNA]</scope>
    <source>
        <strain evidence="6 7">JCM 30492</strain>
    </source>
</reference>
<dbReference type="Pfam" id="PF13305">
    <property type="entry name" value="TetR_C_33"/>
    <property type="match status" value="1"/>
</dbReference>
<proteinExistence type="predicted"/>
<dbReference type="PROSITE" id="PS50977">
    <property type="entry name" value="HTH_TETR_2"/>
    <property type="match status" value="1"/>
</dbReference>